<dbReference type="AlphaFoldDB" id="A0A932A6B3"/>
<dbReference type="InterPro" id="IPR051045">
    <property type="entry name" value="TonB-dependent_transducer"/>
</dbReference>
<dbReference type="InterPro" id="IPR037682">
    <property type="entry name" value="TonB_C"/>
</dbReference>
<keyword evidence="8 11" id="KW-1133">Transmembrane helix</keyword>
<keyword evidence="4" id="KW-1003">Cell membrane</keyword>
<feature type="transmembrane region" description="Helical" evidence="11">
    <location>
        <begin position="76"/>
        <end position="97"/>
    </location>
</feature>
<dbReference type="Pfam" id="PF03544">
    <property type="entry name" value="TonB_C"/>
    <property type="match status" value="1"/>
</dbReference>
<evidence type="ECO:0000256" key="9">
    <source>
        <dbReference type="ARBA" id="ARBA00023136"/>
    </source>
</evidence>
<feature type="domain" description="TonB C-terminal" evidence="12">
    <location>
        <begin position="245"/>
        <end position="334"/>
    </location>
</feature>
<accession>A0A932A6B3</accession>
<dbReference type="NCBIfam" id="TIGR01352">
    <property type="entry name" value="tonB_Cterm"/>
    <property type="match status" value="1"/>
</dbReference>
<evidence type="ECO:0000256" key="10">
    <source>
        <dbReference type="SAM" id="MobiDB-lite"/>
    </source>
</evidence>
<evidence type="ECO:0000256" key="2">
    <source>
        <dbReference type="ARBA" id="ARBA00006555"/>
    </source>
</evidence>
<proteinExistence type="inferred from homology"/>
<evidence type="ECO:0000313" key="13">
    <source>
        <dbReference type="EMBL" id="MBI2677513.1"/>
    </source>
</evidence>
<dbReference type="GO" id="GO:0055085">
    <property type="term" value="P:transmembrane transport"/>
    <property type="evidence" value="ECO:0007669"/>
    <property type="project" value="InterPro"/>
</dbReference>
<dbReference type="Proteomes" id="UP000779809">
    <property type="component" value="Unassembled WGS sequence"/>
</dbReference>
<comment type="similarity">
    <text evidence="2">Belongs to the TonB family.</text>
</comment>
<evidence type="ECO:0000256" key="11">
    <source>
        <dbReference type="SAM" id="Phobius"/>
    </source>
</evidence>
<dbReference type="PANTHER" id="PTHR33446">
    <property type="entry name" value="PROTEIN TONB-RELATED"/>
    <property type="match status" value="1"/>
</dbReference>
<dbReference type="EMBL" id="JACPNR010000004">
    <property type="protein sequence ID" value="MBI2677513.1"/>
    <property type="molecule type" value="Genomic_DNA"/>
</dbReference>
<evidence type="ECO:0000313" key="14">
    <source>
        <dbReference type="Proteomes" id="UP000779809"/>
    </source>
</evidence>
<protein>
    <submittedName>
        <fullName evidence="13">Energy transducer TonB</fullName>
    </submittedName>
</protein>
<keyword evidence="3" id="KW-0813">Transport</keyword>
<evidence type="ECO:0000256" key="7">
    <source>
        <dbReference type="ARBA" id="ARBA00022927"/>
    </source>
</evidence>
<keyword evidence="5" id="KW-0997">Cell inner membrane</keyword>
<keyword evidence="7" id="KW-0653">Protein transport</keyword>
<dbReference type="Gene3D" id="3.30.1150.10">
    <property type="match status" value="1"/>
</dbReference>
<reference evidence="13" key="1">
    <citation type="submission" date="2020-07" db="EMBL/GenBank/DDBJ databases">
        <title>Huge and variable diversity of episymbiotic CPR bacteria and DPANN archaea in groundwater ecosystems.</title>
        <authorList>
            <person name="He C.Y."/>
            <person name="Keren R."/>
            <person name="Whittaker M."/>
            <person name="Farag I.F."/>
            <person name="Doudna J."/>
            <person name="Cate J.H.D."/>
            <person name="Banfield J.F."/>
        </authorList>
    </citation>
    <scope>NUCLEOTIDE SEQUENCE</scope>
    <source>
        <strain evidence="13">NC_groundwater_580_Pr5_B-0.1um_64_19</strain>
    </source>
</reference>
<dbReference type="SUPFAM" id="SSF74653">
    <property type="entry name" value="TolA/TonB C-terminal domain"/>
    <property type="match status" value="1"/>
</dbReference>
<evidence type="ECO:0000256" key="1">
    <source>
        <dbReference type="ARBA" id="ARBA00004383"/>
    </source>
</evidence>
<sequence>MSNSVLIPRPQKVDGPLPRLLLNEVEQSTWKSLANNLRDVFFPEKLPPLKLTSKPVRVREIWGESSHKKSAVASSLMLHLGAVVAIVALTILGRAVVKQVQKTETVQLVAPDLSEYQLPLSTKKNDTIGGGGGGGDRDKLQASKGRLPKLAMQQITPPTAVIRNPNPALAVEPTVVIPPNVKLPQPNIAAMGDPLAKLGGPPSNGTGSGGGIGSGSGGGVGSGEGPGVGPGKGGGIGGGIFRVGGGVSAPRALFSPDPEYSEEARKAKYQGVVVLWLIVGPDGRPRDMKIARGLGMGLDQKAMEAVRQWKFEPAMKDGKPVAVQINVEVNFRLY</sequence>
<feature type="compositionally biased region" description="Gly residues" evidence="10">
    <location>
        <begin position="206"/>
        <end position="233"/>
    </location>
</feature>
<dbReference type="GO" id="GO:0098797">
    <property type="term" value="C:plasma membrane protein complex"/>
    <property type="evidence" value="ECO:0007669"/>
    <property type="project" value="TreeGrafter"/>
</dbReference>
<dbReference type="PROSITE" id="PS52015">
    <property type="entry name" value="TONB_CTD"/>
    <property type="match status" value="1"/>
</dbReference>
<evidence type="ECO:0000256" key="3">
    <source>
        <dbReference type="ARBA" id="ARBA00022448"/>
    </source>
</evidence>
<gene>
    <name evidence="13" type="ORF">HYX28_01885</name>
</gene>
<evidence type="ECO:0000256" key="6">
    <source>
        <dbReference type="ARBA" id="ARBA00022692"/>
    </source>
</evidence>
<comment type="subcellular location">
    <subcellularLocation>
        <location evidence="1">Cell inner membrane</location>
        <topology evidence="1">Single-pass membrane protein</topology>
        <orientation evidence="1">Periplasmic side</orientation>
    </subcellularLocation>
</comment>
<comment type="caution">
    <text evidence="13">The sequence shown here is derived from an EMBL/GenBank/DDBJ whole genome shotgun (WGS) entry which is preliminary data.</text>
</comment>
<dbReference type="PANTHER" id="PTHR33446:SF2">
    <property type="entry name" value="PROTEIN TONB"/>
    <property type="match status" value="1"/>
</dbReference>
<name>A0A932A6B3_9BACT</name>
<keyword evidence="6 11" id="KW-0812">Transmembrane</keyword>
<dbReference type="InterPro" id="IPR006260">
    <property type="entry name" value="TonB/TolA_C"/>
</dbReference>
<evidence type="ECO:0000256" key="5">
    <source>
        <dbReference type="ARBA" id="ARBA00022519"/>
    </source>
</evidence>
<organism evidence="13 14">
    <name type="scientific">Candidatus Korobacter versatilis</name>
    <dbReference type="NCBI Taxonomy" id="658062"/>
    <lineage>
        <taxon>Bacteria</taxon>
        <taxon>Pseudomonadati</taxon>
        <taxon>Acidobacteriota</taxon>
        <taxon>Terriglobia</taxon>
        <taxon>Terriglobales</taxon>
        <taxon>Candidatus Korobacteraceae</taxon>
        <taxon>Candidatus Korobacter</taxon>
    </lineage>
</organism>
<evidence type="ECO:0000259" key="12">
    <source>
        <dbReference type="PROSITE" id="PS52015"/>
    </source>
</evidence>
<keyword evidence="9 11" id="KW-0472">Membrane</keyword>
<feature type="region of interest" description="Disordered" evidence="10">
    <location>
        <begin position="193"/>
        <end position="233"/>
    </location>
</feature>
<evidence type="ECO:0000256" key="4">
    <source>
        <dbReference type="ARBA" id="ARBA00022475"/>
    </source>
</evidence>
<dbReference type="GO" id="GO:0015031">
    <property type="term" value="P:protein transport"/>
    <property type="evidence" value="ECO:0007669"/>
    <property type="project" value="UniProtKB-KW"/>
</dbReference>
<dbReference type="GO" id="GO:0031992">
    <property type="term" value="F:energy transducer activity"/>
    <property type="evidence" value="ECO:0007669"/>
    <property type="project" value="TreeGrafter"/>
</dbReference>
<evidence type="ECO:0000256" key="8">
    <source>
        <dbReference type="ARBA" id="ARBA00022989"/>
    </source>
</evidence>